<accession>A0A3B0K4E8</accession>
<sequence length="126" mass="14844">MSSVREMSEMSVAILVGAVAILLGVALYIIVKRRRRLSSLRHSALVPYARRSLVRVPNETEDQKELREYLRERSRFIHHPPVDLGNHTMPREFQVQMKIIVRMQAMYRDGLLFPHRLPPLQRWARC</sequence>
<dbReference type="NCBIfam" id="TIGR01167">
    <property type="entry name" value="LPXTG_anchor"/>
    <property type="match status" value="1"/>
</dbReference>
<dbReference type="EMBL" id="OUUW01000018">
    <property type="protein sequence ID" value="SPP89097.1"/>
    <property type="molecule type" value="Genomic_DNA"/>
</dbReference>
<reference evidence="3" key="1">
    <citation type="submission" date="2018-01" db="EMBL/GenBank/DDBJ databases">
        <authorList>
            <person name="Alioto T."/>
            <person name="Alioto T."/>
        </authorList>
    </citation>
    <scope>NUCLEOTIDE SEQUENCE [LARGE SCALE GENOMIC DNA]</scope>
</reference>
<gene>
    <name evidence="2" type="ORF">DGUA_6G019332</name>
</gene>
<feature type="transmembrane region" description="Helical" evidence="1">
    <location>
        <begin position="12"/>
        <end position="31"/>
    </location>
</feature>
<organism evidence="2 3">
    <name type="scientific">Drosophila guanche</name>
    <name type="common">Fruit fly</name>
    <dbReference type="NCBI Taxonomy" id="7266"/>
    <lineage>
        <taxon>Eukaryota</taxon>
        <taxon>Metazoa</taxon>
        <taxon>Ecdysozoa</taxon>
        <taxon>Arthropoda</taxon>
        <taxon>Hexapoda</taxon>
        <taxon>Insecta</taxon>
        <taxon>Pterygota</taxon>
        <taxon>Neoptera</taxon>
        <taxon>Endopterygota</taxon>
        <taxon>Diptera</taxon>
        <taxon>Brachycera</taxon>
        <taxon>Muscomorpha</taxon>
        <taxon>Ephydroidea</taxon>
        <taxon>Drosophilidae</taxon>
        <taxon>Drosophila</taxon>
        <taxon>Sophophora</taxon>
    </lineage>
</organism>
<evidence type="ECO:0000313" key="2">
    <source>
        <dbReference type="EMBL" id="SPP89097.1"/>
    </source>
</evidence>
<protein>
    <submittedName>
        <fullName evidence="2">Uncharacterized protein</fullName>
    </submittedName>
</protein>
<dbReference type="OrthoDB" id="10498436at2759"/>
<proteinExistence type="predicted"/>
<dbReference type="Proteomes" id="UP000268350">
    <property type="component" value="Unassembled WGS sequence"/>
</dbReference>
<keyword evidence="1" id="KW-0472">Membrane</keyword>
<evidence type="ECO:0000313" key="3">
    <source>
        <dbReference type="Proteomes" id="UP000268350"/>
    </source>
</evidence>
<name>A0A3B0K4E8_DROGU</name>
<keyword evidence="3" id="KW-1185">Reference proteome</keyword>
<evidence type="ECO:0000256" key="1">
    <source>
        <dbReference type="SAM" id="Phobius"/>
    </source>
</evidence>
<keyword evidence="1" id="KW-0812">Transmembrane</keyword>
<keyword evidence="1" id="KW-1133">Transmembrane helix</keyword>
<dbReference type="AlphaFoldDB" id="A0A3B0K4E8"/>